<accession>A0A517NV77</accession>
<name>A0A517NV77_9BACT</name>
<evidence type="ECO:0000313" key="3">
    <source>
        <dbReference type="Proteomes" id="UP000319817"/>
    </source>
</evidence>
<organism evidence="2 3">
    <name type="scientific">Stieleria marina</name>
    <dbReference type="NCBI Taxonomy" id="1930275"/>
    <lineage>
        <taxon>Bacteria</taxon>
        <taxon>Pseudomonadati</taxon>
        <taxon>Planctomycetota</taxon>
        <taxon>Planctomycetia</taxon>
        <taxon>Pirellulales</taxon>
        <taxon>Pirellulaceae</taxon>
        <taxon>Stieleria</taxon>
    </lineage>
</organism>
<gene>
    <name evidence="2" type="ORF">K239x_30160</name>
</gene>
<sequence length="90" mass="10199">MASPSLLPKPLAAFCLWCAWIWMTISAFFFLASVILLFIVDVRFFSADSAVSPNSPLSDKLLWLTGIAMLFAFGFLQSYLCKRELRKSNR</sequence>
<keyword evidence="1" id="KW-0812">Transmembrane</keyword>
<proteinExistence type="predicted"/>
<protein>
    <submittedName>
        <fullName evidence="2">Uncharacterized protein</fullName>
    </submittedName>
</protein>
<keyword evidence="1" id="KW-0472">Membrane</keyword>
<evidence type="ECO:0000256" key="1">
    <source>
        <dbReference type="SAM" id="Phobius"/>
    </source>
</evidence>
<feature type="transmembrane region" description="Helical" evidence="1">
    <location>
        <begin position="60"/>
        <end position="80"/>
    </location>
</feature>
<keyword evidence="1" id="KW-1133">Transmembrane helix</keyword>
<reference evidence="2 3" key="1">
    <citation type="submission" date="2019-02" db="EMBL/GenBank/DDBJ databases">
        <title>Deep-cultivation of Planctomycetes and their phenomic and genomic characterization uncovers novel biology.</title>
        <authorList>
            <person name="Wiegand S."/>
            <person name="Jogler M."/>
            <person name="Boedeker C."/>
            <person name="Pinto D."/>
            <person name="Vollmers J."/>
            <person name="Rivas-Marin E."/>
            <person name="Kohn T."/>
            <person name="Peeters S.H."/>
            <person name="Heuer A."/>
            <person name="Rast P."/>
            <person name="Oberbeckmann S."/>
            <person name="Bunk B."/>
            <person name="Jeske O."/>
            <person name="Meyerdierks A."/>
            <person name="Storesund J.E."/>
            <person name="Kallscheuer N."/>
            <person name="Luecker S."/>
            <person name="Lage O.M."/>
            <person name="Pohl T."/>
            <person name="Merkel B.J."/>
            <person name="Hornburger P."/>
            <person name="Mueller R.-W."/>
            <person name="Bruemmer F."/>
            <person name="Labrenz M."/>
            <person name="Spormann A.M."/>
            <person name="Op den Camp H."/>
            <person name="Overmann J."/>
            <person name="Amann R."/>
            <person name="Jetten M.S.M."/>
            <person name="Mascher T."/>
            <person name="Medema M.H."/>
            <person name="Devos D.P."/>
            <person name="Kaster A.-K."/>
            <person name="Ovreas L."/>
            <person name="Rohde M."/>
            <person name="Galperin M.Y."/>
            <person name="Jogler C."/>
        </authorList>
    </citation>
    <scope>NUCLEOTIDE SEQUENCE [LARGE SCALE GENOMIC DNA]</scope>
    <source>
        <strain evidence="2 3">K23_9</strain>
    </source>
</reference>
<dbReference type="EMBL" id="CP036526">
    <property type="protein sequence ID" value="QDT11023.1"/>
    <property type="molecule type" value="Genomic_DNA"/>
</dbReference>
<evidence type="ECO:0000313" key="2">
    <source>
        <dbReference type="EMBL" id="QDT11023.1"/>
    </source>
</evidence>
<dbReference type="AlphaFoldDB" id="A0A517NV77"/>
<dbReference type="Proteomes" id="UP000319817">
    <property type="component" value="Chromosome"/>
</dbReference>
<feature type="transmembrane region" description="Helical" evidence="1">
    <location>
        <begin position="12"/>
        <end position="40"/>
    </location>
</feature>
<keyword evidence="3" id="KW-1185">Reference proteome</keyword>